<feature type="domain" description="Anti-sigma-28 factor FlgM C-terminal" evidence="10">
    <location>
        <begin position="51"/>
        <end position="105"/>
    </location>
</feature>
<dbReference type="InterPro" id="IPR035890">
    <property type="entry name" value="Anti-sigma-28_factor_FlgM_sf"/>
</dbReference>
<feature type="compositionally biased region" description="Polar residues" evidence="9">
    <location>
        <begin position="1"/>
        <end position="15"/>
    </location>
</feature>
<accession>A0A1H4BB81</accession>
<dbReference type="Proteomes" id="UP000198773">
    <property type="component" value="Unassembled WGS sequence"/>
</dbReference>
<dbReference type="SUPFAM" id="SSF101498">
    <property type="entry name" value="Anti-sigma factor FlgM"/>
    <property type="match status" value="1"/>
</dbReference>
<evidence type="ECO:0000256" key="7">
    <source>
        <dbReference type="ARBA" id="ARBA00024739"/>
    </source>
</evidence>
<evidence type="ECO:0000256" key="3">
    <source>
        <dbReference type="ARBA" id="ARBA00022491"/>
    </source>
</evidence>
<keyword evidence="6" id="KW-0804">Transcription</keyword>
<evidence type="ECO:0000313" key="12">
    <source>
        <dbReference type="Proteomes" id="UP000198773"/>
    </source>
</evidence>
<keyword evidence="4" id="KW-1005">Bacterial flagellum biogenesis</keyword>
<dbReference type="Pfam" id="PF04316">
    <property type="entry name" value="FlgM"/>
    <property type="match status" value="1"/>
</dbReference>
<dbReference type="STRING" id="152573.SAMN04488051_103256"/>
<dbReference type="AlphaFoldDB" id="A0A1H4BB81"/>
<reference evidence="11 12" key="1">
    <citation type="submission" date="2016-10" db="EMBL/GenBank/DDBJ databases">
        <authorList>
            <person name="de Groot N.N."/>
        </authorList>
    </citation>
    <scope>NUCLEOTIDE SEQUENCE [LARGE SCALE GENOMIC DNA]</scope>
    <source>
        <strain evidence="11 12">CGMCC 1.3430</strain>
    </source>
</reference>
<protein>
    <recommendedName>
        <fullName evidence="2">Negative regulator of flagellin synthesis</fullName>
    </recommendedName>
    <alternativeName>
        <fullName evidence="8">Anti-sigma-28 factor</fullName>
    </alternativeName>
</protein>
<evidence type="ECO:0000313" key="11">
    <source>
        <dbReference type="EMBL" id="SEA45092.1"/>
    </source>
</evidence>
<feature type="compositionally biased region" description="Low complexity" evidence="9">
    <location>
        <begin position="23"/>
        <end position="50"/>
    </location>
</feature>
<gene>
    <name evidence="11" type="ORF">SAMN04488051_103256</name>
</gene>
<dbReference type="GO" id="GO:0045892">
    <property type="term" value="P:negative regulation of DNA-templated transcription"/>
    <property type="evidence" value="ECO:0007669"/>
    <property type="project" value="InterPro"/>
</dbReference>
<dbReference type="OrthoDB" id="5771747at2"/>
<sequence>MVSQINNTPPANAGNQVKKETVEQTNQRQQVTQQKQAGATPQPTAPQAKQDSVSITPQAKQMARLQEKANNSSGIDQEKVEKIKRAIADGKYQINVEQLAKRIMQFESEIFRKN</sequence>
<evidence type="ECO:0000256" key="9">
    <source>
        <dbReference type="SAM" id="MobiDB-lite"/>
    </source>
</evidence>
<evidence type="ECO:0000256" key="6">
    <source>
        <dbReference type="ARBA" id="ARBA00023163"/>
    </source>
</evidence>
<proteinExistence type="inferred from homology"/>
<evidence type="ECO:0000256" key="4">
    <source>
        <dbReference type="ARBA" id="ARBA00022795"/>
    </source>
</evidence>
<evidence type="ECO:0000256" key="1">
    <source>
        <dbReference type="ARBA" id="ARBA00005322"/>
    </source>
</evidence>
<evidence type="ECO:0000256" key="8">
    <source>
        <dbReference type="ARBA" id="ARBA00030117"/>
    </source>
</evidence>
<keyword evidence="3" id="KW-0678">Repressor</keyword>
<evidence type="ECO:0000256" key="5">
    <source>
        <dbReference type="ARBA" id="ARBA00023015"/>
    </source>
</evidence>
<comment type="similarity">
    <text evidence="1">Belongs to the FlgM family.</text>
</comment>
<dbReference type="NCBIfam" id="TIGR03824">
    <property type="entry name" value="FlgM_jcvi"/>
    <property type="match status" value="1"/>
</dbReference>
<feature type="region of interest" description="Disordered" evidence="9">
    <location>
        <begin position="1"/>
        <end position="79"/>
    </location>
</feature>
<keyword evidence="12" id="KW-1185">Reference proteome</keyword>
<evidence type="ECO:0000259" key="10">
    <source>
        <dbReference type="Pfam" id="PF04316"/>
    </source>
</evidence>
<evidence type="ECO:0000256" key="2">
    <source>
        <dbReference type="ARBA" id="ARBA00017823"/>
    </source>
</evidence>
<comment type="function">
    <text evidence="7">Responsible for the coupling of flagellin expression to flagellar assembly by preventing expression of the flagellin genes when a component of the middle class of proteins is defective. It negatively regulates flagellar genes by inhibiting the activity of FliA by directly binding to FliA.</text>
</comment>
<keyword evidence="5" id="KW-0805">Transcription regulation</keyword>
<organism evidence="11 12">
    <name type="scientific">Alkalimonas amylolytica</name>
    <dbReference type="NCBI Taxonomy" id="152573"/>
    <lineage>
        <taxon>Bacteria</taxon>
        <taxon>Pseudomonadati</taxon>
        <taxon>Pseudomonadota</taxon>
        <taxon>Gammaproteobacteria</taxon>
        <taxon>Alkalimonas</taxon>
    </lineage>
</organism>
<dbReference type="EMBL" id="FNRM01000003">
    <property type="protein sequence ID" value="SEA45092.1"/>
    <property type="molecule type" value="Genomic_DNA"/>
</dbReference>
<dbReference type="GO" id="GO:0044781">
    <property type="term" value="P:bacterial-type flagellum organization"/>
    <property type="evidence" value="ECO:0007669"/>
    <property type="project" value="UniProtKB-KW"/>
</dbReference>
<dbReference type="InterPro" id="IPR031316">
    <property type="entry name" value="FlgM_C"/>
</dbReference>
<dbReference type="InterPro" id="IPR007412">
    <property type="entry name" value="FlgM"/>
</dbReference>
<name>A0A1H4BB81_ALKAM</name>
<dbReference type="RefSeq" id="WP_091341528.1">
    <property type="nucleotide sequence ID" value="NZ_FNRM01000003.1"/>
</dbReference>